<feature type="binding site" evidence="9">
    <location>
        <position position="128"/>
    </location>
    <ligand>
        <name>[2Fe-2S] cluster</name>
        <dbReference type="ChEBI" id="CHEBI:190135"/>
    </ligand>
</feature>
<dbReference type="NCBIfam" id="TIGR01958">
    <property type="entry name" value="nuoE_fam"/>
    <property type="match status" value="1"/>
</dbReference>
<keyword evidence="3 9" id="KW-0479">Metal-binding</keyword>
<evidence type="ECO:0000256" key="8">
    <source>
        <dbReference type="ARBA" id="ARBA00034078"/>
    </source>
</evidence>
<dbReference type="SUPFAM" id="SSF52833">
    <property type="entry name" value="Thioredoxin-like"/>
    <property type="match status" value="1"/>
</dbReference>
<dbReference type="GO" id="GO:1902494">
    <property type="term" value="C:catalytic complex"/>
    <property type="evidence" value="ECO:0007669"/>
    <property type="project" value="UniProtKB-ARBA"/>
</dbReference>
<dbReference type="PIRSF" id="PIRSF000216">
    <property type="entry name" value="NADH_DH_24kDa"/>
    <property type="match status" value="1"/>
</dbReference>
<dbReference type="GO" id="GO:0031967">
    <property type="term" value="C:organelle envelope"/>
    <property type="evidence" value="ECO:0007669"/>
    <property type="project" value="UniProtKB-ARBA"/>
</dbReference>
<evidence type="ECO:0000313" key="11">
    <source>
        <dbReference type="Proteomes" id="UP000808337"/>
    </source>
</evidence>
<dbReference type="NCBIfam" id="NF005725">
    <property type="entry name" value="PRK07539.1-5"/>
    <property type="match status" value="1"/>
</dbReference>
<comment type="cofactor">
    <cofactor evidence="8">
        <name>[2Fe-2S] cluster</name>
        <dbReference type="ChEBI" id="CHEBI:190135"/>
    </cofactor>
</comment>
<proteinExistence type="inferred from homology"/>
<gene>
    <name evidence="10" type="primary">nuoE</name>
    <name evidence="10" type="ORF">IPP15_20590</name>
</gene>
<evidence type="ECO:0000256" key="7">
    <source>
        <dbReference type="ARBA" id="ARBA00023027"/>
    </source>
</evidence>
<dbReference type="GO" id="GO:0022804">
    <property type="term" value="F:active transmembrane transporter activity"/>
    <property type="evidence" value="ECO:0007669"/>
    <property type="project" value="UniProtKB-ARBA"/>
</dbReference>
<protein>
    <submittedName>
        <fullName evidence="10">NADH-quinone oxidoreductase subunit NuoE</fullName>
        <ecNumber evidence="10">1.6.5.11</ecNumber>
    </submittedName>
</protein>
<keyword evidence="6 9" id="KW-0411">Iron-sulfur</keyword>
<dbReference type="AlphaFoldDB" id="A0A9D7SZC4"/>
<feature type="binding site" evidence="9">
    <location>
        <position position="164"/>
    </location>
    <ligand>
        <name>[2Fe-2S] cluster</name>
        <dbReference type="ChEBI" id="CHEBI:190135"/>
    </ligand>
</feature>
<evidence type="ECO:0000256" key="4">
    <source>
        <dbReference type="ARBA" id="ARBA00022967"/>
    </source>
</evidence>
<dbReference type="FunFam" id="3.40.30.10:FF:000022">
    <property type="entry name" value="NADH dehydrogenase flavoprotein 2, mitochondrial"/>
    <property type="match status" value="1"/>
</dbReference>
<feature type="binding site" evidence="9">
    <location>
        <position position="168"/>
    </location>
    <ligand>
        <name>[2Fe-2S] cluster</name>
        <dbReference type="ChEBI" id="CHEBI:190135"/>
    </ligand>
</feature>
<keyword evidence="10" id="KW-0560">Oxidoreductase</keyword>
<dbReference type="GO" id="GO:0022890">
    <property type="term" value="F:inorganic cation transmembrane transporter activity"/>
    <property type="evidence" value="ECO:0007669"/>
    <property type="project" value="UniProtKB-ARBA"/>
</dbReference>
<dbReference type="GO" id="GO:0031090">
    <property type="term" value="C:organelle membrane"/>
    <property type="evidence" value="ECO:0007669"/>
    <property type="project" value="UniProtKB-ARBA"/>
</dbReference>
<dbReference type="Proteomes" id="UP000808337">
    <property type="component" value="Unassembled WGS sequence"/>
</dbReference>
<comment type="similarity">
    <text evidence="1">Belongs to the complex I 24 kDa subunit family.</text>
</comment>
<dbReference type="GO" id="GO:0098662">
    <property type="term" value="P:inorganic cation transmembrane transport"/>
    <property type="evidence" value="ECO:0007669"/>
    <property type="project" value="UniProtKB-ARBA"/>
</dbReference>
<evidence type="ECO:0000256" key="5">
    <source>
        <dbReference type="ARBA" id="ARBA00023004"/>
    </source>
</evidence>
<dbReference type="FunFam" id="1.10.10.1590:FF:000001">
    <property type="entry name" value="NADH-quinone oxidoreductase subunit E"/>
    <property type="match status" value="1"/>
</dbReference>
<keyword evidence="7" id="KW-0520">NAD</keyword>
<comment type="cofactor">
    <cofactor evidence="9">
        <name>[2Fe-2S] cluster</name>
        <dbReference type="ChEBI" id="CHEBI:190135"/>
    </cofactor>
    <text evidence="9">Binds 1 [2Fe-2S] cluster.</text>
</comment>
<dbReference type="GO" id="GO:0046872">
    <property type="term" value="F:metal ion binding"/>
    <property type="evidence" value="ECO:0007669"/>
    <property type="project" value="UniProtKB-KW"/>
</dbReference>
<dbReference type="GO" id="GO:0098796">
    <property type="term" value="C:membrane protein complex"/>
    <property type="evidence" value="ECO:0007669"/>
    <property type="project" value="UniProtKB-ARBA"/>
</dbReference>
<organism evidence="10 11">
    <name type="scientific">Candidatus Opimibacter skivensis</name>
    <dbReference type="NCBI Taxonomy" id="2982028"/>
    <lineage>
        <taxon>Bacteria</taxon>
        <taxon>Pseudomonadati</taxon>
        <taxon>Bacteroidota</taxon>
        <taxon>Saprospiria</taxon>
        <taxon>Saprospirales</taxon>
        <taxon>Saprospiraceae</taxon>
        <taxon>Candidatus Opimibacter</taxon>
    </lineage>
</organism>
<keyword evidence="5 9" id="KW-0408">Iron</keyword>
<comment type="caution">
    <text evidence="10">The sequence shown here is derived from an EMBL/GenBank/DDBJ whole genome shotgun (WGS) entry which is preliminary data.</text>
</comment>
<dbReference type="PANTHER" id="PTHR10371">
    <property type="entry name" value="NADH DEHYDROGENASE UBIQUINONE FLAVOPROTEIN 2, MITOCHONDRIAL"/>
    <property type="match status" value="1"/>
</dbReference>
<accession>A0A9D7SZC4</accession>
<dbReference type="Gene3D" id="3.40.30.10">
    <property type="entry name" value="Glutaredoxin"/>
    <property type="match status" value="1"/>
</dbReference>
<evidence type="ECO:0000256" key="6">
    <source>
        <dbReference type="ARBA" id="ARBA00023014"/>
    </source>
</evidence>
<name>A0A9D7SZC4_9BACT</name>
<evidence type="ECO:0000256" key="2">
    <source>
        <dbReference type="ARBA" id="ARBA00022714"/>
    </source>
</evidence>
<dbReference type="NCBIfam" id="NF005722">
    <property type="entry name" value="PRK07539.1-2"/>
    <property type="match status" value="1"/>
</dbReference>
<dbReference type="GO" id="GO:0003954">
    <property type="term" value="F:NADH dehydrogenase activity"/>
    <property type="evidence" value="ECO:0007669"/>
    <property type="project" value="TreeGrafter"/>
</dbReference>
<dbReference type="EMBL" id="JADKGY010000031">
    <property type="protein sequence ID" value="MBK9984728.1"/>
    <property type="molecule type" value="Genomic_DNA"/>
</dbReference>
<evidence type="ECO:0000313" key="10">
    <source>
        <dbReference type="EMBL" id="MBK9984728.1"/>
    </source>
</evidence>
<dbReference type="InterPro" id="IPR002023">
    <property type="entry name" value="NuoE-like"/>
</dbReference>
<dbReference type="InterPro" id="IPR036249">
    <property type="entry name" value="Thioredoxin-like_sf"/>
</dbReference>
<dbReference type="PANTHER" id="PTHR10371:SF3">
    <property type="entry name" value="NADH DEHYDROGENASE [UBIQUINONE] FLAVOPROTEIN 2, MITOCHONDRIAL"/>
    <property type="match status" value="1"/>
</dbReference>
<feature type="binding site" evidence="9">
    <location>
        <position position="123"/>
    </location>
    <ligand>
        <name>[2Fe-2S] cluster</name>
        <dbReference type="ChEBI" id="CHEBI:190135"/>
    </ligand>
</feature>
<evidence type="ECO:0000256" key="3">
    <source>
        <dbReference type="ARBA" id="ARBA00022723"/>
    </source>
</evidence>
<keyword evidence="2 9" id="KW-0001">2Fe-2S</keyword>
<sequence>MVVETTILLLSCSTRKKQSKSKYRVSFIRAIENQKSKIKMLFSDKTEALMRQIMRRYPEGRHKSALLPLLHIAQAESDGWLSVPVMDRVAEILSIQPIEVYEVATFYSMFQLKPVGKCLIEVCRTSSCWLRGANDIVAHIEQKLGIKNGETTPDGKFTLRTVECLGSCGTAPMLQIGEKYYEDLTFEKVDQILEENKNRDNHSTYLSKTTFQNHE</sequence>
<evidence type="ECO:0000256" key="1">
    <source>
        <dbReference type="ARBA" id="ARBA00010643"/>
    </source>
</evidence>
<dbReference type="Pfam" id="PF01257">
    <property type="entry name" value="2Fe-2S_thioredx"/>
    <property type="match status" value="1"/>
</dbReference>
<dbReference type="InterPro" id="IPR042128">
    <property type="entry name" value="NuoE_dom"/>
</dbReference>
<dbReference type="GO" id="GO:0008324">
    <property type="term" value="F:monoatomic cation transmembrane transporter activity"/>
    <property type="evidence" value="ECO:0007669"/>
    <property type="project" value="UniProtKB-ARBA"/>
</dbReference>
<keyword evidence="4" id="KW-1278">Translocase</keyword>
<evidence type="ECO:0000256" key="9">
    <source>
        <dbReference type="PIRSR" id="PIRSR000216-1"/>
    </source>
</evidence>
<dbReference type="CDD" id="cd03064">
    <property type="entry name" value="TRX_Fd_NuoE"/>
    <property type="match status" value="1"/>
</dbReference>
<dbReference type="GO" id="GO:0051537">
    <property type="term" value="F:2 iron, 2 sulfur cluster binding"/>
    <property type="evidence" value="ECO:0007669"/>
    <property type="project" value="UniProtKB-KW"/>
</dbReference>
<dbReference type="Gene3D" id="1.10.10.1590">
    <property type="entry name" value="NADH-quinone oxidoreductase subunit E"/>
    <property type="match status" value="1"/>
</dbReference>
<reference evidence="10 11" key="1">
    <citation type="submission" date="2020-10" db="EMBL/GenBank/DDBJ databases">
        <title>Connecting structure to function with the recovery of over 1000 high-quality activated sludge metagenome-assembled genomes encoding full-length rRNA genes using long-read sequencing.</title>
        <authorList>
            <person name="Singleton C.M."/>
            <person name="Petriglieri F."/>
            <person name="Kristensen J.M."/>
            <person name="Kirkegaard R.H."/>
            <person name="Michaelsen T.Y."/>
            <person name="Andersen M.H."/>
            <person name="Karst S.M."/>
            <person name="Dueholm M.S."/>
            <person name="Nielsen P.H."/>
            <person name="Albertsen M."/>
        </authorList>
    </citation>
    <scope>NUCLEOTIDE SEQUENCE [LARGE SCALE GENOMIC DNA]</scope>
    <source>
        <strain evidence="10">Ribe_18-Q3-R11-54_MAXAC.273</strain>
    </source>
</reference>
<dbReference type="EC" id="1.6.5.11" evidence="10"/>
<dbReference type="InterPro" id="IPR041921">
    <property type="entry name" value="NuoE_N"/>
</dbReference>
<dbReference type="PROSITE" id="PS01099">
    <property type="entry name" value="COMPLEX1_24K"/>
    <property type="match status" value="1"/>
</dbReference>